<dbReference type="PANTHER" id="PTHR42659">
    <property type="entry name" value="XANTHINE DEHYDROGENASE SUBUNIT C-RELATED"/>
    <property type="match status" value="1"/>
</dbReference>
<proteinExistence type="predicted"/>
<dbReference type="PROSITE" id="PS51387">
    <property type="entry name" value="FAD_PCMH"/>
    <property type="match status" value="1"/>
</dbReference>
<dbReference type="AlphaFoldDB" id="A0A078MVK2"/>
<dbReference type="SUPFAM" id="SSF56176">
    <property type="entry name" value="FAD-binding/transporter-associated domain-like"/>
    <property type="match status" value="1"/>
</dbReference>
<dbReference type="Gene3D" id="3.30.465.10">
    <property type="match status" value="1"/>
</dbReference>
<organism evidence="2">
    <name type="scientific">Arthrobacter saudimassiliensis</name>
    <dbReference type="NCBI Taxonomy" id="1461584"/>
    <lineage>
        <taxon>Bacteria</taxon>
        <taxon>Bacillati</taxon>
        <taxon>Actinomycetota</taxon>
        <taxon>Actinomycetes</taxon>
        <taxon>Micrococcales</taxon>
        <taxon>Micrococcaceae</taxon>
        <taxon>Arthrobacter</taxon>
    </lineage>
</organism>
<dbReference type="GO" id="GO:0016491">
    <property type="term" value="F:oxidoreductase activity"/>
    <property type="evidence" value="ECO:0007669"/>
    <property type="project" value="InterPro"/>
</dbReference>
<dbReference type="InterPro" id="IPR002346">
    <property type="entry name" value="Mopterin_DH_FAD-bd"/>
</dbReference>
<dbReference type="InterPro" id="IPR051312">
    <property type="entry name" value="Diverse_Substr_Oxidored"/>
</dbReference>
<protein>
    <submittedName>
        <fullName evidence="2">Xanthine dehydrogenase subunit XdhB</fullName>
    </submittedName>
</protein>
<dbReference type="InterPro" id="IPR016169">
    <property type="entry name" value="FAD-bd_PCMH_sub2"/>
</dbReference>
<dbReference type="InterPro" id="IPR016166">
    <property type="entry name" value="FAD-bd_PCMH"/>
</dbReference>
<feature type="domain" description="FAD-binding PCMH-type" evidence="1">
    <location>
        <begin position="1"/>
        <end position="174"/>
    </location>
</feature>
<sequence length="279" mass="29136">MDLNTVTAHLPTADPAAWQPGDAWLAGGTVLFSYGTTARRLLDLTGAGWQALTERPEGLEIAATCTVAELFAFPDRSARAGQWPALDLVRRCCESFVASFKIWNVSTVGGNICTALPAGPMTSLTAALDGVALLLAPDGDTRRIPVAELVTGDGKTALQPGELLRSVSLPAAALGARTAFRRLSLTTLGRSGVLLIGRLDADGGFVLTVTAAVKRPVQLRMPAVPGSAELAAALADAIAPDLWHDDVHGLPDWRRDMTGRLAEEIRAELAAAAAEGARA</sequence>
<gene>
    <name evidence="2" type="ORF">BN1051_02832</name>
</gene>
<dbReference type="EMBL" id="LN483072">
    <property type="protein sequence ID" value="CEA09462.1"/>
    <property type="molecule type" value="Genomic_DNA"/>
</dbReference>
<dbReference type="PANTHER" id="PTHR42659:SF9">
    <property type="entry name" value="XANTHINE DEHYDROGENASE FAD-BINDING SUBUNIT XDHB-RELATED"/>
    <property type="match status" value="1"/>
</dbReference>
<dbReference type="GO" id="GO:0071949">
    <property type="term" value="F:FAD binding"/>
    <property type="evidence" value="ECO:0007669"/>
    <property type="project" value="InterPro"/>
</dbReference>
<evidence type="ECO:0000313" key="2">
    <source>
        <dbReference type="EMBL" id="CEA09462.1"/>
    </source>
</evidence>
<name>A0A078MVK2_9MICC</name>
<reference evidence="2" key="1">
    <citation type="submission" date="2014-07" db="EMBL/GenBank/DDBJ databases">
        <authorList>
            <person name="Urmite Genomes Urmite Genomes"/>
        </authorList>
    </citation>
    <scope>NUCLEOTIDE SEQUENCE</scope>
    <source>
        <strain evidence="2">11W110_air</strain>
    </source>
</reference>
<accession>A0A078MVK2</accession>
<dbReference type="PATRIC" id="fig|1461584.3.peg.2807"/>
<dbReference type="InterPro" id="IPR036318">
    <property type="entry name" value="FAD-bd_PCMH-like_sf"/>
</dbReference>
<evidence type="ECO:0000259" key="1">
    <source>
        <dbReference type="PROSITE" id="PS51387"/>
    </source>
</evidence>
<dbReference type="Pfam" id="PF00941">
    <property type="entry name" value="FAD_binding_5"/>
    <property type="match status" value="1"/>
</dbReference>